<gene>
    <name evidence="6" type="primary">tsf</name>
    <name evidence="10" type="ORF">FHR87_002104</name>
</gene>
<evidence type="ECO:0000256" key="8">
    <source>
        <dbReference type="RuleBase" id="RU000643"/>
    </source>
</evidence>
<dbReference type="FunFam" id="1.10.8.10:FF:000001">
    <property type="entry name" value="Elongation factor Ts"/>
    <property type="match status" value="1"/>
</dbReference>
<feature type="region of interest" description="Involved in Mg(2+) ion dislocation from EF-Tu" evidence="6">
    <location>
        <begin position="93"/>
        <end position="96"/>
    </location>
</feature>
<evidence type="ECO:0000313" key="10">
    <source>
        <dbReference type="EMBL" id="MBB3103707.1"/>
    </source>
</evidence>
<dbReference type="PANTHER" id="PTHR11741:SF0">
    <property type="entry name" value="ELONGATION FACTOR TS, MITOCHONDRIAL"/>
    <property type="match status" value="1"/>
</dbReference>
<reference evidence="10 11" key="1">
    <citation type="submission" date="2020-08" db="EMBL/GenBank/DDBJ databases">
        <title>Genomic Encyclopedia of Type Strains, Phase III (KMG-III): the genomes of soil and plant-associated and newly described type strains.</title>
        <authorList>
            <person name="Whitman W."/>
        </authorList>
    </citation>
    <scope>NUCLEOTIDE SEQUENCE [LARGE SCALE GENOMIC DNA]</scope>
    <source>
        <strain evidence="10 11">CECT 4462</strain>
    </source>
</reference>
<keyword evidence="5 6" id="KW-0648">Protein biosynthesis</keyword>
<dbReference type="Pfam" id="PF00889">
    <property type="entry name" value="EF_TS"/>
    <property type="match status" value="1"/>
</dbReference>
<dbReference type="FunFam" id="1.10.286.20:FF:000001">
    <property type="entry name" value="Elongation factor Ts"/>
    <property type="match status" value="1"/>
</dbReference>
<comment type="caution">
    <text evidence="10">The sequence shown here is derived from an EMBL/GenBank/DDBJ whole genome shotgun (WGS) entry which is preliminary data.</text>
</comment>
<accession>A0A839T2C7</accession>
<dbReference type="NCBIfam" id="TIGR00116">
    <property type="entry name" value="tsf"/>
    <property type="match status" value="1"/>
</dbReference>
<comment type="subcellular location">
    <subcellularLocation>
        <location evidence="6 8">Cytoplasm</location>
    </subcellularLocation>
</comment>
<keyword evidence="3 6" id="KW-0963">Cytoplasm</keyword>
<sequence length="301" mass="32428">MVKNRIERIDNMAQVSAALVKELRERTGLGMMECKKALVEADGDIEKAIDDLRKSGQAKAAKKAGRIAADGVVAIKVAADGKYGVVVEVNSETDFVARDESFLGFVEATVEKAFADRLNDVAPLVEAREKDREALVQKIGENISIRRINRVEGVVVGGYVHGNKRIAVLVALSGGNPELAKDIAMHVAATNPAVLNPSQVSEELIAKEKEIFLALNEEKVKGKPAEIVEKMVAGRIQKFLSEASLVEQPFVKDPDVKIGDLAKKAGAEVISFVRFEVGEGIEKIEVDFAAEVAAQVAATKQ</sequence>
<evidence type="ECO:0000256" key="3">
    <source>
        <dbReference type="ARBA" id="ARBA00022490"/>
    </source>
</evidence>
<dbReference type="InterPro" id="IPR001816">
    <property type="entry name" value="Transl_elong_EFTs/EF1B"/>
</dbReference>
<evidence type="ECO:0000256" key="5">
    <source>
        <dbReference type="ARBA" id="ARBA00022917"/>
    </source>
</evidence>
<name>A0A839T2C7_AZOMA</name>
<dbReference type="CDD" id="cd14275">
    <property type="entry name" value="UBA_EF-Ts"/>
    <property type="match status" value="1"/>
</dbReference>
<dbReference type="InterPro" id="IPR009060">
    <property type="entry name" value="UBA-like_sf"/>
</dbReference>
<dbReference type="SUPFAM" id="SSF54713">
    <property type="entry name" value="Elongation factor Ts (EF-Ts), dimerisation domain"/>
    <property type="match status" value="2"/>
</dbReference>
<comment type="function">
    <text evidence="6 7">Associates with the EF-Tu.GDP complex and induces the exchange of GDP to GTP. It remains bound to the aminoacyl-tRNA.EF-Tu.GTP complex up to the GTP hydrolysis stage on the ribosome.</text>
</comment>
<dbReference type="InterPro" id="IPR014039">
    <property type="entry name" value="Transl_elong_EFTs/EF1B_dimer"/>
</dbReference>
<proteinExistence type="inferred from homology"/>
<dbReference type="PROSITE" id="PS01126">
    <property type="entry name" value="EF_TS_1"/>
    <property type="match status" value="1"/>
</dbReference>
<dbReference type="InterPro" id="IPR018101">
    <property type="entry name" value="Transl_elong_Ts_CS"/>
</dbReference>
<evidence type="ECO:0000256" key="2">
    <source>
        <dbReference type="ARBA" id="ARBA00016956"/>
    </source>
</evidence>
<protein>
    <recommendedName>
        <fullName evidence="2 6">Elongation factor Ts</fullName>
        <shortName evidence="6">EF-Ts</shortName>
    </recommendedName>
</protein>
<feature type="domain" description="Translation elongation factor EFTs/EF1B dimerisation" evidence="9">
    <location>
        <begin position="84"/>
        <end position="279"/>
    </location>
</feature>
<evidence type="ECO:0000256" key="4">
    <source>
        <dbReference type="ARBA" id="ARBA00022768"/>
    </source>
</evidence>
<dbReference type="Gene3D" id="1.10.8.10">
    <property type="entry name" value="DNA helicase RuvA subunit, C-terminal domain"/>
    <property type="match status" value="1"/>
</dbReference>
<dbReference type="Proteomes" id="UP000549250">
    <property type="component" value="Unassembled WGS sequence"/>
</dbReference>
<dbReference type="Gene3D" id="1.10.286.20">
    <property type="match status" value="1"/>
</dbReference>
<dbReference type="PANTHER" id="PTHR11741">
    <property type="entry name" value="ELONGATION FACTOR TS"/>
    <property type="match status" value="1"/>
</dbReference>
<evidence type="ECO:0000259" key="9">
    <source>
        <dbReference type="Pfam" id="PF00889"/>
    </source>
</evidence>
<dbReference type="InterPro" id="IPR036402">
    <property type="entry name" value="EF-Ts_dimer_sf"/>
</dbReference>
<evidence type="ECO:0000256" key="1">
    <source>
        <dbReference type="ARBA" id="ARBA00005532"/>
    </source>
</evidence>
<dbReference type="HAMAP" id="MF_00050">
    <property type="entry name" value="EF_Ts"/>
    <property type="match status" value="1"/>
</dbReference>
<dbReference type="PROSITE" id="PS01127">
    <property type="entry name" value="EF_TS_2"/>
    <property type="match status" value="1"/>
</dbReference>
<dbReference type="SUPFAM" id="SSF46934">
    <property type="entry name" value="UBA-like"/>
    <property type="match status" value="1"/>
</dbReference>
<keyword evidence="11" id="KW-1185">Reference proteome</keyword>
<dbReference type="Gene3D" id="3.30.479.20">
    <property type="entry name" value="Elongation factor Ts, dimerisation domain"/>
    <property type="match status" value="2"/>
</dbReference>
<comment type="similarity">
    <text evidence="1 6 7">Belongs to the EF-Ts family.</text>
</comment>
<dbReference type="GO" id="GO:0003746">
    <property type="term" value="F:translation elongation factor activity"/>
    <property type="evidence" value="ECO:0007669"/>
    <property type="project" value="UniProtKB-UniRule"/>
</dbReference>
<dbReference type="EMBL" id="JACHXI010000009">
    <property type="protein sequence ID" value="MBB3103707.1"/>
    <property type="molecule type" value="Genomic_DNA"/>
</dbReference>
<evidence type="ECO:0000313" key="11">
    <source>
        <dbReference type="Proteomes" id="UP000549250"/>
    </source>
</evidence>
<dbReference type="AlphaFoldDB" id="A0A839T2C7"/>
<organism evidence="10 11">
    <name type="scientific">Azomonas macrocytogenes</name>
    <name type="common">Azotobacter macrocytogenes</name>
    <dbReference type="NCBI Taxonomy" id="69962"/>
    <lineage>
        <taxon>Bacteria</taxon>
        <taxon>Pseudomonadati</taxon>
        <taxon>Pseudomonadota</taxon>
        <taxon>Gammaproteobacteria</taxon>
        <taxon>Pseudomonadales</taxon>
        <taxon>Pseudomonadaceae</taxon>
        <taxon>Azomonas</taxon>
    </lineage>
</organism>
<evidence type="ECO:0000256" key="7">
    <source>
        <dbReference type="RuleBase" id="RU000642"/>
    </source>
</evidence>
<keyword evidence="4 6" id="KW-0251">Elongation factor</keyword>
<dbReference type="GO" id="GO:0005737">
    <property type="term" value="C:cytoplasm"/>
    <property type="evidence" value="ECO:0007669"/>
    <property type="project" value="UniProtKB-SubCell"/>
</dbReference>
<evidence type="ECO:0000256" key="6">
    <source>
        <dbReference type="HAMAP-Rule" id="MF_00050"/>
    </source>
</evidence>